<dbReference type="AlphaFoldDB" id="A0A0R3KRX7"/>
<reference evidence="2 3" key="1">
    <citation type="submission" date="2014-03" db="EMBL/GenBank/DDBJ databases">
        <title>Bradyrhizobium valentinum sp. nov., isolated from effective nodules of Lupinus mariae-josephae, a lupine endemic of basic-lime soils in Eastern Spain.</title>
        <authorList>
            <person name="Duran D."/>
            <person name="Rey L."/>
            <person name="Navarro A."/>
            <person name="Busquets A."/>
            <person name="Imperial J."/>
            <person name="Ruiz-Argueso T."/>
        </authorList>
    </citation>
    <scope>NUCLEOTIDE SEQUENCE [LARGE SCALE GENOMIC DNA]</scope>
    <source>
        <strain evidence="2 3">PAC68</strain>
    </source>
</reference>
<evidence type="ECO:0000313" key="2">
    <source>
        <dbReference type="EMBL" id="KRQ95327.1"/>
    </source>
</evidence>
<gene>
    <name evidence="2" type="ORF">CQ12_40035</name>
</gene>
<evidence type="ECO:0000313" key="3">
    <source>
        <dbReference type="Proteomes" id="UP000050863"/>
    </source>
</evidence>
<name>A0A0R3KRX7_9BRAD</name>
<dbReference type="Proteomes" id="UP000050863">
    <property type="component" value="Unassembled WGS sequence"/>
</dbReference>
<proteinExistence type="predicted"/>
<dbReference type="EMBL" id="LLXZ01000209">
    <property type="protein sequence ID" value="KRQ95327.1"/>
    <property type="molecule type" value="Genomic_DNA"/>
</dbReference>
<organism evidence="2 3">
    <name type="scientific">Bradyrhizobium jicamae</name>
    <dbReference type="NCBI Taxonomy" id="280332"/>
    <lineage>
        <taxon>Bacteria</taxon>
        <taxon>Pseudomonadati</taxon>
        <taxon>Pseudomonadota</taxon>
        <taxon>Alphaproteobacteria</taxon>
        <taxon>Hyphomicrobiales</taxon>
        <taxon>Nitrobacteraceae</taxon>
        <taxon>Bradyrhizobium</taxon>
    </lineage>
</organism>
<sequence length="83" mass="8686">MPKVIPAVFFQKQLDGVKADAQKPERLEIFESELREVAGGQSRLREASGAKLTVGGPDGSGGSTTFSGSAGWVDVMQADDCTA</sequence>
<evidence type="ECO:0000256" key="1">
    <source>
        <dbReference type="SAM" id="MobiDB-lite"/>
    </source>
</evidence>
<comment type="caution">
    <text evidence="2">The sequence shown here is derived from an EMBL/GenBank/DDBJ whole genome shotgun (WGS) entry which is preliminary data.</text>
</comment>
<accession>A0A0R3KRX7</accession>
<protein>
    <submittedName>
        <fullName evidence="2">Uncharacterized protein</fullName>
    </submittedName>
</protein>
<keyword evidence="3" id="KW-1185">Reference proteome</keyword>
<dbReference type="RefSeq" id="WP_057840115.1">
    <property type="nucleotide sequence ID" value="NZ_LLXZ01000209.1"/>
</dbReference>
<feature type="region of interest" description="Disordered" evidence="1">
    <location>
        <begin position="40"/>
        <end position="69"/>
    </location>
</feature>